<evidence type="ECO:0000256" key="7">
    <source>
        <dbReference type="SAM" id="Phobius"/>
    </source>
</evidence>
<comment type="similarity">
    <text evidence="2">Belongs to the TrbI/VirB10 family.</text>
</comment>
<organism evidence="8 9">
    <name type="scientific">Azospirillum rugosum</name>
    <dbReference type="NCBI Taxonomy" id="416170"/>
    <lineage>
        <taxon>Bacteria</taxon>
        <taxon>Pseudomonadati</taxon>
        <taxon>Pseudomonadota</taxon>
        <taxon>Alphaproteobacteria</taxon>
        <taxon>Rhodospirillales</taxon>
        <taxon>Azospirillaceae</taxon>
        <taxon>Azospirillum</taxon>
    </lineage>
</organism>
<feature type="transmembrane region" description="Helical" evidence="7">
    <location>
        <begin position="36"/>
        <end position="54"/>
    </location>
</feature>
<reference evidence="8 9" key="1">
    <citation type="submission" date="2021-03" db="EMBL/GenBank/DDBJ databases">
        <title>Genomic Encyclopedia of Type Strains, Phase III (KMG-III): the genomes of soil and plant-associated and newly described type strains.</title>
        <authorList>
            <person name="Whitman W."/>
        </authorList>
    </citation>
    <scope>NUCLEOTIDE SEQUENCE [LARGE SCALE GENOMIC DNA]</scope>
    <source>
        <strain evidence="8 9">IMMIB AFH-6</strain>
    </source>
</reference>
<comment type="caution">
    <text evidence="8">The sequence shown here is derived from an EMBL/GenBank/DDBJ whole genome shotgun (WGS) entry which is preliminary data.</text>
</comment>
<dbReference type="RefSeq" id="WP_209773379.1">
    <property type="nucleotide sequence ID" value="NZ_JAGINP010000041.1"/>
</dbReference>
<dbReference type="Pfam" id="PF03743">
    <property type="entry name" value="TrbI"/>
    <property type="match status" value="1"/>
</dbReference>
<name>A0ABS4SX13_9PROT</name>
<evidence type="ECO:0000256" key="6">
    <source>
        <dbReference type="SAM" id="MobiDB-lite"/>
    </source>
</evidence>
<feature type="compositionally biased region" description="Low complexity" evidence="6">
    <location>
        <begin position="179"/>
        <end position="197"/>
    </location>
</feature>
<evidence type="ECO:0000256" key="1">
    <source>
        <dbReference type="ARBA" id="ARBA00004167"/>
    </source>
</evidence>
<feature type="region of interest" description="Disordered" evidence="6">
    <location>
        <begin position="168"/>
        <end position="198"/>
    </location>
</feature>
<dbReference type="EMBL" id="JAGINP010000041">
    <property type="protein sequence ID" value="MBP2297103.1"/>
    <property type="molecule type" value="Genomic_DNA"/>
</dbReference>
<dbReference type="InterPro" id="IPR042217">
    <property type="entry name" value="T4SS_VirB10/TrbI"/>
</dbReference>
<dbReference type="CDD" id="cd16429">
    <property type="entry name" value="VirB10"/>
    <property type="match status" value="1"/>
</dbReference>
<feature type="region of interest" description="Disordered" evidence="6">
    <location>
        <begin position="229"/>
        <end position="258"/>
    </location>
</feature>
<sequence>MTDQTQLPLTDGPDRSPDFLAGPSLRQTGGRRLTRVPIYILIGISALVAIAIAYTMNERAKRRAAGGGNTEVVAAPEPVDAKPLFGAAQNAGIIEARRATPPPATPATPPAITPTTLPGAPPDPMGRGPAANGGRTLEDDARMRAWQQYDAEVRRIEEQRRAALKAALEAPTTVPGNRTQPGQMQQPAAAGPGTAGTSSQALAQFANGFGSSGASGGLGAAGGTGGGAGGYGSGQGRGGQGTGPDAKRNVLTQQPGRGSHYLAGTREAALSPYEVKAGAIIPGVMESGINSDLPGIIKARVRENVYDTATGQYLLIPKDSMLIGTYDNGVEMGQERVLIAWNRIIYPDASSLDLGSMPGADQGGYAGVSDQVNNHYVRTFGNALLLSIFSAGVQLSQPQQRGDTRGGYDAQQIIAGSLGQQMGQLGAEYARKGLNVAPTLEIRPGYRFNVMVTKDMIIPPWQG</sequence>
<evidence type="ECO:0000256" key="3">
    <source>
        <dbReference type="ARBA" id="ARBA00022692"/>
    </source>
</evidence>
<keyword evidence="5 7" id="KW-0472">Membrane</keyword>
<proteinExistence type="inferred from homology"/>
<evidence type="ECO:0000256" key="5">
    <source>
        <dbReference type="ARBA" id="ARBA00023136"/>
    </source>
</evidence>
<feature type="compositionally biased region" description="Pro residues" evidence="6">
    <location>
        <begin position="100"/>
        <end position="112"/>
    </location>
</feature>
<feature type="region of interest" description="Disordered" evidence="6">
    <location>
        <begin position="1"/>
        <end position="27"/>
    </location>
</feature>
<dbReference type="Proteomes" id="UP000781958">
    <property type="component" value="Unassembled WGS sequence"/>
</dbReference>
<dbReference type="Gene3D" id="2.40.128.260">
    <property type="entry name" value="Type IV secretion system, VirB10/TraB/TrbI"/>
    <property type="match status" value="1"/>
</dbReference>
<accession>A0ABS4SX13</accession>
<dbReference type="InterPro" id="IPR005498">
    <property type="entry name" value="T4SS_VirB10/TraB/TrbI"/>
</dbReference>
<protein>
    <submittedName>
        <fullName evidence="8">Type IV secretion system protein VirB10</fullName>
    </submittedName>
</protein>
<gene>
    <name evidence="8" type="ORF">J2851_006922</name>
</gene>
<evidence type="ECO:0000256" key="2">
    <source>
        <dbReference type="ARBA" id="ARBA00010265"/>
    </source>
</evidence>
<keyword evidence="4 7" id="KW-1133">Transmembrane helix</keyword>
<evidence type="ECO:0000256" key="4">
    <source>
        <dbReference type="ARBA" id="ARBA00022989"/>
    </source>
</evidence>
<keyword evidence="3 7" id="KW-0812">Transmembrane</keyword>
<comment type="subcellular location">
    <subcellularLocation>
        <location evidence="1">Membrane</location>
        <topology evidence="1">Single-pass membrane protein</topology>
    </subcellularLocation>
</comment>
<evidence type="ECO:0000313" key="9">
    <source>
        <dbReference type="Proteomes" id="UP000781958"/>
    </source>
</evidence>
<feature type="region of interest" description="Disordered" evidence="6">
    <location>
        <begin position="99"/>
        <end position="140"/>
    </location>
</feature>
<keyword evidence="9" id="KW-1185">Reference proteome</keyword>
<evidence type="ECO:0000313" key="8">
    <source>
        <dbReference type="EMBL" id="MBP2297103.1"/>
    </source>
</evidence>
<feature type="compositionally biased region" description="Gly residues" evidence="6">
    <location>
        <begin position="229"/>
        <end position="242"/>
    </location>
</feature>